<keyword evidence="13" id="KW-0175">Coiled coil</keyword>
<comment type="domain">
    <text evidence="12">Consists of three domains; the N-terminal catalytic domain, the editing domain and the C-terminal C-Ala domain. The editing domain removes incorrectly charged amino acids, while the C-Ala domain, along with tRNA(Ala), serves as a bridge to cooperatively bring together the editing and aminoacylation centers thus stimulating deacylation of misacylated tRNAs.</text>
</comment>
<feature type="binding site" evidence="12">
    <location>
        <position position="565"/>
    </location>
    <ligand>
        <name>Zn(2+)</name>
        <dbReference type="ChEBI" id="CHEBI:29105"/>
    </ligand>
</feature>
<evidence type="ECO:0000256" key="7">
    <source>
        <dbReference type="ARBA" id="ARBA00022833"/>
    </source>
</evidence>
<evidence type="ECO:0000256" key="10">
    <source>
        <dbReference type="ARBA" id="ARBA00022917"/>
    </source>
</evidence>
<keyword evidence="8 12" id="KW-0067">ATP-binding</keyword>
<evidence type="ECO:0000313" key="16">
    <source>
        <dbReference type="EMBL" id="MBO1318357.1"/>
    </source>
</evidence>
<keyword evidence="6 12" id="KW-0547">Nucleotide-binding</keyword>
<evidence type="ECO:0000256" key="12">
    <source>
        <dbReference type="HAMAP-Rule" id="MF_00036"/>
    </source>
</evidence>
<dbReference type="Gene3D" id="3.10.310.40">
    <property type="match status" value="1"/>
</dbReference>
<dbReference type="PROSITE" id="PS50860">
    <property type="entry name" value="AA_TRNA_LIGASE_II_ALA"/>
    <property type="match status" value="1"/>
</dbReference>
<organism evidence="16 17">
    <name type="scientific">Acanthopleuribacter pedis</name>
    <dbReference type="NCBI Taxonomy" id="442870"/>
    <lineage>
        <taxon>Bacteria</taxon>
        <taxon>Pseudomonadati</taxon>
        <taxon>Acidobacteriota</taxon>
        <taxon>Holophagae</taxon>
        <taxon>Acanthopleuribacterales</taxon>
        <taxon>Acanthopleuribacteraceae</taxon>
        <taxon>Acanthopleuribacter</taxon>
    </lineage>
</organism>
<evidence type="ECO:0000256" key="5">
    <source>
        <dbReference type="ARBA" id="ARBA00022723"/>
    </source>
</evidence>
<evidence type="ECO:0000256" key="14">
    <source>
        <dbReference type="SAM" id="MobiDB-lite"/>
    </source>
</evidence>
<gene>
    <name evidence="12 16" type="primary">alaS</name>
    <name evidence="16" type="ORF">J3U88_07815</name>
</gene>
<dbReference type="FunFam" id="3.10.310.40:FF:000001">
    <property type="entry name" value="Alanine--tRNA ligase"/>
    <property type="match status" value="1"/>
</dbReference>
<dbReference type="SUPFAM" id="SSF55681">
    <property type="entry name" value="Class II aaRS and biotin synthetases"/>
    <property type="match status" value="1"/>
</dbReference>
<dbReference type="Pfam" id="PF01411">
    <property type="entry name" value="tRNA-synt_2c"/>
    <property type="match status" value="1"/>
</dbReference>
<feature type="domain" description="Alanyl-transfer RNA synthetases family profile" evidence="15">
    <location>
        <begin position="1"/>
        <end position="706"/>
    </location>
</feature>
<feature type="region of interest" description="Disordered" evidence="14">
    <location>
        <begin position="418"/>
        <end position="447"/>
    </location>
</feature>
<dbReference type="FunFam" id="3.30.930.10:FF:000004">
    <property type="entry name" value="Alanine--tRNA ligase"/>
    <property type="match status" value="1"/>
</dbReference>
<dbReference type="Gene3D" id="3.30.930.10">
    <property type="entry name" value="Bira Bifunctional Protein, Domain 2"/>
    <property type="match status" value="1"/>
</dbReference>
<dbReference type="GO" id="GO:0005524">
    <property type="term" value="F:ATP binding"/>
    <property type="evidence" value="ECO:0007669"/>
    <property type="project" value="UniProtKB-UniRule"/>
</dbReference>
<dbReference type="GO" id="GO:0006419">
    <property type="term" value="P:alanyl-tRNA aminoacylation"/>
    <property type="evidence" value="ECO:0007669"/>
    <property type="project" value="UniProtKB-UniRule"/>
</dbReference>
<dbReference type="Gene3D" id="3.30.54.20">
    <property type="match status" value="1"/>
</dbReference>
<evidence type="ECO:0000256" key="13">
    <source>
        <dbReference type="SAM" id="Coils"/>
    </source>
</evidence>
<dbReference type="Gene3D" id="2.40.30.130">
    <property type="match status" value="1"/>
</dbReference>
<dbReference type="InterPro" id="IPR045864">
    <property type="entry name" value="aa-tRNA-synth_II/BPL/LPL"/>
</dbReference>
<dbReference type="Proteomes" id="UP000664417">
    <property type="component" value="Unassembled WGS sequence"/>
</dbReference>
<evidence type="ECO:0000256" key="1">
    <source>
        <dbReference type="ARBA" id="ARBA00004496"/>
    </source>
</evidence>
<dbReference type="Pfam" id="PF02272">
    <property type="entry name" value="DHHA1"/>
    <property type="match status" value="1"/>
</dbReference>
<comment type="function">
    <text evidence="12">Catalyzes the attachment of alanine to tRNA(Ala) in a two-step reaction: alanine is first activated by ATP to form Ala-AMP and then transferred to the acceptor end of tRNA(Ala). Also edits incorrectly charged Ser-tRNA(Ala) and Gly-tRNA(Ala) via its editing domain.</text>
</comment>
<keyword evidence="9 12" id="KW-0694">RNA-binding</keyword>
<dbReference type="CDD" id="cd00673">
    <property type="entry name" value="AlaRS_core"/>
    <property type="match status" value="1"/>
</dbReference>
<dbReference type="GO" id="GO:0004813">
    <property type="term" value="F:alanine-tRNA ligase activity"/>
    <property type="evidence" value="ECO:0007669"/>
    <property type="project" value="UniProtKB-UniRule"/>
</dbReference>
<dbReference type="Pfam" id="PF07973">
    <property type="entry name" value="tRNA_SAD"/>
    <property type="match status" value="1"/>
</dbReference>
<keyword evidence="5 12" id="KW-0479">Metal-binding</keyword>
<feature type="binding site" evidence="12">
    <location>
        <position position="663"/>
    </location>
    <ligand>
        <name>Zn(2+)</name>
        <dbReference type="ChEBI" id="CHEBI:29105"/>
    </ligand>
</feature>
<feature type="compositionally biased region" description="Basic and acidic residues" evidence="14">
    <location>
        <begin position="418"/>
        <end position="427"/>
    </location>
</feature>
<proteinExistence type="inferred from homology"/>
<dbReference type="GO" id="GO:0002161">
    <property type="term" value="F:aminoacyl-tRNA deacylase activity"/>
    <property type="evidence" value="ECO:0007669"/>
    <property type="project" value="TreeGrafter"/>
</dbReference>
<keyword evidence="12" id="KW-0963">Cytoplasm</keyword>
<evidence type="ECO:0000256" key="6">
    <source>
        <dbReference type="ARBA" id="ARBA00022741"/>
    </source>
</evidence>
<dbReference type="InterPro" id="IPR002318">
    <property type="entry name" value="Ala-tRNA-lgiase_IIc"/>
</dbReference>
<dbReference type="Gene3D" id="3.30.980.10">
    <property type="entry name" value="Threonyl-trna Synthetase, Chain A, domain 2"/>
    <property type="match status" value="1"/>
</dbReference>
<keyword evidence="3 12" id="KW-0820">tRNA-binding</keyword>
<dbReference type="SMART" id="SM00863">
    <property type="entry name" value="tRNA_SAD"/>
    <property type="match status" value="1"/>
</dbReference>
<dbReference type="EMBL" id="JAFREP010000005">
    <property type="protein sequence ID" value="MBO1318357.1"/>
    <property type="molecule type" value="Genomic_DNA"/>
</dbReference>
<keyword evidence="4 12" id="KW-0436">Ligase</keyword>
<dbReference type="InterPro" id="IPR018163">
    <property type="entry name" value="Thr/Ala-tRNA-synth_IIc_edit"/>
</dbReference>
<evidence type="ECO:0000256" key="9">
    <source>
        <dbReference type="ARBA" id="ARBA00022884"/>
    </source>
</evidence>
<comment type="similarity">
    <text evidence="2 12">Belongs to the class-II aminoacyl-tRNA synthetase family.</text>
</comment>
<evidence type="ECO:0000313" key="17">
    <source>
        <dbReference type="Proteomes" id="UP000664417"/>
    </source>
</evidence>
<name>A0A8J7Q585_9BACT</name>
<evidence type="ECO:0000256" key="8">
    <source>
        <dbReference type="ARBA" id="ARBA00022840"/>
    </source>
</evidence>
<comment type="catalytic activity">
    <reaction evidence="12">
        <text>tRNA(Ala) + L-alanine + ATP = L-alanyl-tRNA(Ala) + AMP + diphosphate</text>
        <dbReference type="Rhea" id="RHEA:12540"/>
        <dbReference type="Rhea" id="RHEA-COMP:9657"/>
        <dbReference type="Rhea" id="RHEA-COMP:9923"/>
        <dbReference type="ChEBI" id="CHEBI:30616"/>
        <dbReference type="ChEBI" id="CHEBI:33019"/>
        <dbReference type="ChEBI" id="CHEBI:57972"/>
        <dbReference type="ChEBI" id="CHEBI:78442"/>
        <dbReference type="ChEBI" id="CHEBI:78497"/>
        <dbReference type="ChEBI" id="CHEBI:456215"/>
        <dbReference type="EC" id="6.1.1.7"/>
    </reaction>
</comment>
<keyword evidence="17" id="KW-1185">Reference proteome</keyword>
<feature type="binding site" evidence="12">
    <location>
        <position position="561"/>
    </location>
    <ligand>
        <name>Zn(2+)</name>
        <dbReference type="ChEBI" id="CHEBI:29105"/>
    </ligand>
</feature>
<keyword evidence="7 12" id="KW-0862">Zinc</keyword>
<dbReference type="InterPro" id="IPR003156">
    <property type="entry name" value="DHHA1_dom"/>
</dbReference>
<dbReference type="GO" id="GO:0008270">
    <property type="term" value="F:zinc ion binding"/>
    <property type="evidence" value="ECO:0007669"/>
    <property type="project" value="UniProtKB-UniRule"/>
</dbReference>
<evidence type="ECO:0000256" key="3">
    <source>
        <dbReference type="ARBA" id="ARBA00022555"/>
    </source>
</evidence>
<dbReference type="PRINTS" id="PR00980">
    <property type="entry name" value="TRNASYNTHALA"/>
</dbReference>
<dbReference type="HAMAP" id="MF_00036_B">
    <property type="entry name" value="Ala_tRNA_synth_B"/>
    <property type="match status" value="1"/>
</dbReference>
<dbReference type="InterPro" id="IPR023033">
    <property type="entry name" value="Ala_tRNA_ligase_euk/bac"/>
</dbReference>
<protein>
    <recommendedName>
        <fullName evidence="12">Alanine--tRNA ligase</fullName>
        <ecNumber evidence="12">6.1.1.7</ecNumber>
    </recommendedName>
    <alternativeName>
        <fullName evidence="12">Alanyl-tRNA synthetase</fullName>
        <shortName evidence="12">AlaRS</shortName>
    </alternativeName>
</protein>
<evidence type="ECO:0000256" key="4">
    <source>
        <dbReference type="ARBA" id="ARBA00022598"/>
    </source>
</evidence>
<dbReference type="AlphaFoldDB" id="A0A8J7Q585"/>
<dbReference type="FunFam" id="2.40.30.130:FF:000001">
    <property type="entry name" value="Alanine--tRNA ligase"/>
    <property type="match status" value="1"/>
</dbReference>
<dbReference type="FunFam" id="3.30.54.20:FF:000001">
    <property type="entry name" value="Alanine--tRNA ligase"/>
    <property type="match status" value="1"/>
</dbReference>
<comment type="caution">
    <text evidence="16">The sequence shown here is derived from an EMBL/GenBank/DDBJ whole genome shotgun (WGS) entry which is preliminary data.</text>
</comment>
<accession>A0A8J7Q585</accession>
<dbReference type="SUPFAM" id="SSF50447">
    <property type="entry name" value="Translation proteins"/>
    <property type="match status" value="1"/>
</dbReference>
<dbReference type="PANTHER" id="PTHR11777">
    <property type="entry name" value="ALANYL-TRNA SYNTHETASE"/>
    <property type="match status" value="1"/>
</dbReference>
<dbReference type="InterPro" id="IPR050058">
    <property type="entry name" value="Ala-tRNA_ligase"/>
</dbReference>
<evidence type="ECO:0000259" key="15">
    <source>
        <dbReference type="PROSITE" id="PS50860"/>
    </source>
</evidence>
<sequence>MKSAEIRERFLSFFEKNGHQRVASSSLIPADDPTLLFANAGMNQFKDAFLGLEDRGYTTACSSQKCVRAGGKHNDLDNVGYTARHHTFFEMLGNFSFGDYFKEGAIRYAWDFLTVDLGIPTDRLYVTVFREDDEAFALWRDMIGVPEERIFRFDEADNFWSMGDTGPCGPCSEIFYDYGDRVAGPADPYEAIESGSDKIVEIWNLVFMQFDRDESGTMTPLPKPSVDTGMGLERIASVMQDVTSNYQTDLLQDIMQPAAAELGVKPGDNEQGDAALRVIADHLRATSFLLADGVRPSNEKRGYVLRRIMRRAMVYGRHIGQEGPFLHRLTDLVVEKMGAIFPELVTEKANIKLLTEIEEKQFERTIRNGLPILEKYLARFTAEQRPEFPGEVAWYIYETFGFPLDLMADVARDAGIKLDPETVKPEDTAGPDTAKGEGAKKTPPALEQAGFTTEMTCYGGLADSGTVKILLVGDEGRDSLNAGEEGVVVLDRTPFYAESGGQVGDKGTLVTAEGRFEVAETTKTLDLVLHHGKMVAGTLASGAEVEATVDRLNRRDTMKNHTATHLLHQALRDVLGLHVRQAGSLVDPDKLRFDFNHFAPMTLDEIQAVEDLVNGEILNNETVETAVMGQDDARNSGAIAFFGDKYGDTVRVVSVGSYSKEFCGGTHVGATGEIGSFKIVSERGLAAGVRRLIALTGPKALERFRESEDLLRVAADRFYLKRDSFLADLEKAQEEKRALQQKVEDLKMKLAKGGGAAERIETVGDFQVMVKQVSEVAGGQLRQLSDELLKKIKDGVVLLGAENEGKVQLLVKTNRKDVHAGNLVREMAAVVGGKGGGKPDMAMAGGRDADKLGDALEKGLALLQG</sequence>
<dbReference type="GO" id="GO:0045892">
    <property type="term" value="P:negative regulation of DNA-templated transcription"/>
    <property type="evidence" value="ECO:0007669"/>
    <property type="project" value="TreeGrafter"/>
</dbReference>
<reference evidence="16" key="1">
    <citation type="submission" date="2021-03" db="EMBL/GenBank/DDBJ databases">
        <authorList>
            <person name="Wang G."/>
        </authorList>
    </citation>
    <scope>NUCLEOTIDE SEQUENCE</scope>
    <source>
        <strain evidence="16">KCTC 12899</strain>
    </source>
</reference>
<keyword evidence="10 12" id="KW-0648">Protein biosynthesis</keyword>
<keyword evidence="11 12" id="KW-0030">Aminoacyl-tRNA synthetase</keyword>
<dbReference type="InterPro" id="IPR018164">
    <property type="entry name" value="Ala-tRNA-synth_IIc_N"/>
</dbReference>
<dbReference type="GO" id="GO:0005829">
    <property type="term" value="C:cytosol"/>
    <property type="evidence" value="ECO:0007669"/>
    <property type="project" value="TreeGrafter"/>
</dbReference>
<dbReference type="PANTHER" id="PTHR11777:SF9">
    <property type="entry name" value="ALANINE--TRNA LIGASE, CYTOPLASMIC"/>
    <property type="match status" value="1"/>
</dbReference>
<evidence type="ECO:0000256" key="2">
    <source>
        <dbReference type="ARBA" id="ARBA00008226"/>
    </source>
</evidence>
<dbReference type="NCBIfam" id="TIGR00344">
    <property type="entry name" value="alaS"/>
    <property type="match status" value="1"/>
</dbReference>
<feature type="binding site" evidence="12">
    <location>
        <position position="667"/>
    </location>
    <ligand>
        <name>Zn(2+)</name>
        <dbReference type="ChEBI" id="CHEBI:29105"/>
    </ligand>
</feature>
<feature type="coiled-coil region" evidence="13">
    <location>
        <begin position="722"/>
        <end position="749"/>
    </location>
</feature>
<comment type="cofactor">
    <cofactor evidence="12">
        <name>Zn(2+)</name>
        <dbReference type="ChEBI" id="CHEBI:29105"/>
    </cofactor>
    <text evidence="12">Binds 1 zinc ion per subunit.</text>
</comment>
<dbReference type="SUPFAM" id="SSF55186">
    <property type="entry name" value="ThrRS/AlaRS common domain"/>
    <property type="match status" value="1"/>
</dbReference>
<dbReference type="InterPro" id="IPR009000">
    <property type="entry name" value="Transl_B-barrel_sf"/>
</dbReference>
<dbReference type="SUPFAM" id="SSF101353">
    <property type="entry name" value="Putative anticodon-binding domain of alanyl-tRNA synthetase (AlaRS)"/>
    <property type="match status" value="1"/>
</dbReference>
<evidence type="ECO:0000256" key="11">
    <source>
        <dbReference type="ARBA" id="ARBA00023146"/>
    </source>
</evidence>
<dbReference type="InterPro" id="IPR018165">
    <property type="entry name" value="Ala-tRNA-synth_IIc_core"/>
</dbReference>
<dbReference type="FunFam" id="3.30.980.10:FF:000004">
    <property type="entry name" value="Alanine--tRNA ligase, cytoplasmic"/>
    <property type="match status" value="1"/>
</dbReference>
<dbReference type="EC" id="6.1.1.7" evidence="12"/>
<dbReference type="RefSeq" id="WP_207858078.1">
    <property type="nucleotide sequence ID" value="NZ_JAFREP010000005.1"/>
</dbReference>
<dbReference type="InterPro" id="IPR018162">
    <property type="entry name" value="Ala-tRNA-ligase_IIc_anticod-bd"/>
</dbReference>
<dbReference type="InterPro" id="IPR012947">
    <property type="entry name" value="tRNA_SAD"/>
</dbReference>
<comment type="subcellular location">
    <subcellularLocation>
        <location evidence="1 12">Cytoplasm</location>
    </subcellularLocation>
</comment>
<dbReference type="GO" id="GO:0000049">
    <property type="term" value="F:tRNA binding"/>
    <property type="evidence" value="ECO:0007669"/>
    <property type="project" value="UniProtKB-KW"/>
</dbReference>